<dbReference type="GO" id="GO:0032259">
    <property type="term" value="P:methylation"/>
    <property type="evidence" value="ECO:0007669"/>
    <property type="project" value="UniProtKB-KW"/>
</dbReference>
<dbReference type="STRING" id="1048340.SAMN05444487_114111"/>
<evidence type="ECO:0000259" key="4">
    <source>
        <dbReference type="PROSITE" id="PS01124"/>
    </source>
</evidence>
<dbReference type="GO" id="GO:0008168">
    <property type="term" value="F:methyltransferase activity"/>
    <property type="evidence" value="ECO:0007669"/>
    <property type="project" value="UniProtKB-KW"/>
</dbReference>
<organism evidence="5 6">
    <name type="scientific">Marininema mesophilum</name>
    <dbReference type="NCBI Taxonomy" id="1048340"/>
    <lineage>
        <taxon>Bacteria</taxon>
        <taxon>Bacillati</taxon>
        <taxon>Bacillota</taxon>
        <taxon>Bacilli</taxon>
        <taxon>Bacillales</taxon>
        <taxon>Thermoactinomycetaceae</taxon>
        <taxon>Marininema</taxon>
    </lineage>
</organism>
<sequence>MEYFFHIEDALCSNYRPCKRCRPDLLQANYEPTQEVVDQVQQLLESKYDQSWTLEKISNHVGISACHLQRLFKNKTGLSPRQYLNQIRIQRAEQLLLNGEMNNVEICYAVGFREPNQFYAAFRKETGSSPLNFKRSQY</sequence>
<dbReference type="GO" id="GO:0043565">
    <property type="term" value="F:sequence-specific DNA binding"/>
    <property type="evidence" value="ECO:0007669"/>
    <property type="project" value="InterPro"/>
</dbReference>
<feature type="domain" description="HTH araC/xylS-type" evidence="4">
    <location>
        <begin position="38"/>
        <end position="136"/>
    </location>
</feature>
<dbReference type="PROSITE" id="PS01124">
    <property type="entry name" value="HTH_ARAC_FAMILY_2"/>
    <property type="match status" value="1"/>
</dbReference>
<proteinExistence type="predicted"/>
<evidence type="ECO:0000256" key="3">
    <source>
        <dbReference type="ARBA" id="ARBA00023163"/>
    </source>
</evidence>
<dbReference type="InterPro" id="IPR009057">
    <property type="entry name" value="Homeodomain-like_sf"/>
</dbReference>
<evidence type="ECO:0000256" key="1">
    <source>
        <dbReference type="ARBA" id="ARBA00023015"/>
    </source>
</evidence>
<dbReference type="PANTHER" id="PTHR43280">
    <property type="entry name" value="ARAC-FAMILY TRANSCRIPTIONAL REGULATOR"/>
    <property type="match status" value="1"/>
</dbReference>
<dbReference type="AlphaFoldDB" id="A0A1H3AZS8"/>
<dbReference type="SUPFAM" id="SSF46689">
    <property type="entry name" value="Homeodomain-like"/>
    <property type="match status" value="2"/>
</dbReference>
<evidence type="ECO:0000256" key="2">
    <source>
        <dbReference type="ARBA" id="ARBA00023125"/>
    </source>
</evidence>
<keyword evidence="2" id="KW-0238">DNA-binding</keyword>
<keyword evidence="6" id="KW-1185">Reference proteome</keyword>
<keyword evidence="1" id="KW-0805">Transcription regulation</keyword>
<protein>
    <submittedName>
        <fullName evidence="5">AraC family transcriptional regulator, regulatory protein of adaptative response / methylphosphotriester-DNA alkyltransferase methyltransferase</fullName>
    </submittedName>
</protein>
<dbReference type="Gene3D" id="1.10.10.60">
    <property type="entry name" value="Homeodomain-like"/>
    <property type="match status" value="2"/>
</dbReference>
<evidence type="ECO:0000313" key="5">
    <source>
        <dbReference type="EMBL" id="SDX34634.1"/>
    </source>
</evidence>
<dbReference type="EMBL" id="FNNQ01000014">
    <property type="protein sequence ID" value="SDX34634.1"/>
    <property type="molecule type" value="Genomic_DNA"/>
</dbReference>
<evidence type="ECO:0000313" key="6">
    <source>
        <dbReference type="Proteomes" id="UP000198534"/>
    </source>
</evidence>
<dbReference type="Proteomes" id="UP000198534">
    <property type="component" value="Unassembled WGS sequence"/>
</dbReference>
<dbReference type="GO" id="GO:0003700">
    <property type="term" value="F:DNA-binding transcription factor activity"/>
    <property type="evidence" value="ECO:0007669"/>
    <property type="project" value="InterPro"/>
</dbReference>
<name>A0A1H3AZS8_9BACL</name>
<dbReference type="SMART" id="SM00342">
    <property type="entry name" value="HTH_ARAC"/>
    <property type="match status" value="1"/>
</dbReference>
<dbReference type="PANTHER" id="PTHR43280:SF2">
    <property type="entry name" value="HTH-TYPE TRANSCRIPTIONAL REGULATOR EXSA"/>
    <property type="match status" value="1"/>
</dbReference>
<dbReference type="Pfam" id="PF12833">
    <property type="entry name" value="HTH_18"/>
    <property type="match status" value="1"/>
</dbReference>
<gene>
    <name evidence="5" type="ORF">SAMN05444487_114111</name>
</gene>
<dbReference type="InterPro" id="IPR018060">
    <property type="entry name" value="HTH_AraC"/>
</dbReference>
<reference evidence="5 6" key="1">
    <citation type="submission" date="2016-10" db="EMBL/GenBank/DDBJ databases">
        <authorList>
            <person name="de Groot N.N."/>
        </authorList>
    </citation>
    <scope>NUCLEOTIDE SEQUENCE [LARGE SCALE GENOMIC DNA]</scope>
    <source>
        <strain evidence="5 6">DSM 45610</strain>
    </source>
</reference>
<dbReference type="InterPro" id="IPR035451">
    <property type="entry name" value="Ada-like_dom_sf"/>
</dbReference>
<dbReference type="SUPFAM" id="SSF57884">
    <property type="entry name" value="Ada DNA repair protein, N-terminal domain (N-Ada 10)"/>
    <property type="match status" value="1"/>
</dbReference>
<accession>A0A1H3AZS8</accession>
<keyword evidence="5" id="KW-0808">Transferase</keyword>
<keyword evidence="5" id="KW-0489">Methyltransferase</keyword>
<keyword evidence="3" id="KW-0804">Transcription</keyword>